<feature type="region of interest" description="Disordered" evidence="1">
    <location>
        <begin position="132"/>
        <end position="152"/>
    </location>
</feature>
<evidence type="ECO:0000256" key="1">
    <source>
        <dbReference type="SAM" id="MobiDB-lite"/>
    </source>
</evidence>
<reference evidence="2" key="1">
    <citation type="journal article" date="2020" name="Nat. Commun.">
        <title>Large-scale genome sequencing of mycorrhizal fungi provides insights into the early evolution of symbiotic traits.</title>
        <authorList>
            <person name="Miyauchi S."/>
            <person name="Kiss E."/>
            <person name="Kuo A."/>
            <person name="Drula E."/>
            <person name="Kohler A."/>
            <person name="Sanchez-Garcia M."/>
            <person name="Morin E."/>
            <person name="Andreopoulos B."/>
            <person name="Barry K.W."/>
            <person name="Bonito G."/>
            <person name="Buee M."/>
            <person name="Carver A."/>
            <person name="Chen C."/>
            <person name="Cichocki N."/>
            <person name="Clum A."/>
            <person name="Culley D."/>
            <person name="Crous P.W."/>
            <person name="Fauchery L."/>
            <person name="Girlanda M."/>
            <person name="Hayes R.D."/>
            <person name="Keri Z."/>
            <person name="LaButti K."/>
            <person name="Lipzen A."/>
            <person name="Lombard V."/>
            <person name="Magnuson J."/>
            <person name="Maillard F."/>
            <person name="Murat C."/>
            <person name="Nolan M."/>
            <person name="Ohm R.A."/>
            <person name="Pangilinan J."/>
            <person name="Pereira M.F."/>
            <person name="Perotto S."/>
            <person name="Peter M."/>
            <person name="Pfister S."/>
            <person name="Riley R."/>
            <person name="Sitrit Y."/>
            <person name="Stielow J.B."/>
            <person name="Szollosi G."/>
            <person name="Zifcakova L."/>
            <person name="Stursova M."/>
            <person name="Spatafora J.W."/>
            <person name="Tedersoo L."/>
            <person name="Vaario L.M."/>
            <person name="Yamada A."/>
            <person name="Yan M."/>
            <person name="Wang P."/>
            <person name="Xu J."/>
            <person name="Bruns T."/>
            <person name="Baldrian P."/>
            <person name="Vilgalys R."/>
            <person name="Dunand C."/>
            <person name="Henrissat B."/>
            <person name="Grigoriev I.V."/>
            <person name="Hibbett D."/>
            <person name="Nagy L.G."/>
            <person name="Martin F.M."/>
        </authorList>
    </citation>
    <scope>NUCLEOTIDE SEQUENCE</scope>
    <source>
        <strain evidence="2">UH-Tt-Lm1</strain>
    </source>
</reference>
<protein>
    <submittedName>
        <fullName evidence="2">Uncharacterized protein</fullName>
    </submittedName>
</protein>
<feature type="region of interest" description="Disordered" evidence="1">
    <location>
        <begin position="194"/>
        <end position="293"/>
    </location>
</feature>
<organism evidence="2 3">
    <name type="scientific">Thelephora terrestris</name>
    <dbReference type="NCBI Taxonomy" id="56493"/>
    <lineage>
        <taxon>Eukaryota</taxon>
        <taxon>Fungi</taxon>
        <taxon>Dikarya</taxon>
        <taxon>Basidiomycota</taxon>
        <taxon>Agaricomycotina</taxon>
        <taxon>Agaricomycetes</taxon>
        <taxon>Thelephorales</taxon>
        <taxon>Thelephoraceae</taxon>
        <taxon>Thelephora</taxon>
    </lineage>
</organism>
<feature type="compositionally biased region" description="Polar residues" evidence="1">
    <location>
        <begin position="214"/>
        <end position="230"/>
    </location>
</feature>
<name>A0A9P6L7B1_9AGAM</name>
<evidence type="ECO:0000313" key="3">
    <source>
        <dbReference type="Proteomes" id="UP000736335"/>
    </source>
</evidence>
<feature type="compositionally biased region" description="Basic and acidic residues" evidence="1">
    <location>
        <begin position="194"/>
        <end position="204"/>
    </location>
</feature>
<reference evidence="2" key="2">
    <citation type="submission" date="2020-11" db="EMBL/GenBank/DDBJ databases">
        <authorList>
            <consortium name="DOE Joint Genome Institute"/>
            <person name="Kuo A."/>
            <person name="Miyauchi S."/>
            <person name="Kiss E."/>
            <person name="Drula E."/>
            <person name="Kohler A."/>
            <person name="Sanchez-Garcia M."/>
            <person name="Andreopoulos B."/>
            <person name="Barry K.W."/>
            <person name="Bonito G."/>
            <person name="Buee M."/>
            <person name="Carver A."/>
            <person name="Chen C."/>
            <person name="Cichocki N."/>
            <person name="Clum A."/>
            <person name="Culley D."/>
            <person name="Crous P.W."/>
            <person name="Fauchery L."/>
            <person name="Girlanda M."/>
            <person name="Hayes R."/>
            <person name="Keri Z."/>
            <person name="Labutti K."/>
            <person name="Lipzen A."/>
            <person name="Lombard V."/>
            <person name="Magnuson J."/>
            <person name="Maillard F."/>
            <person name="Morin E."/>
            <person name="Murat C."/>
            <person name="Nolan M."/>
            <person name="Ohm R."/>
            <person name="Pangilinan J."/>
            <person name="Pereira M."/>
            <person name="Perotto S."/>
            <person name="Peter M."/>
            <person name="Riley R."/>
            <person name="Sitrit Y."/>
            <person name="Stielow B."/>
            <person name="Szollosi G."/>
            <person name="Zifcakova L."/>
            <person name="Stursova M."/>
            <person name="Spatafora J.W."/>
            <person name="Tedersoo L."/>
            <person name="Vaario L.-M."/>
            <person name="Yamada A."/>
            <person name="Yan M."/>
            <person name="Wang P."/>
            <person name="Xu J."/>
            <person name="Bruns T."/>
            <person name="Baldrian P."/>
            <person name="Vilgalys R."/>
            <person name="Henrissat B."/>
            <person name="Grigoriev I.V."/>
            <person name="Hibbett D."/>
            <person name="Nagy L.G."/>
            <person name="Martin F.M."/>
        </authorList>
    </citation>
    <scope>NUCLEOTIDE SEQUENCE</scope>
    <source>
        <strain evidence="2">UH-Tt-Lm1</strain>
    </source>
</reference>
<dbReference type="Proteomes" id="UP000736335">
    <property type="component" value="Unassembled WGS sequence"/>
</dbReference>
<dbReference type="EMBL" id="WIUZ02000006">
    <property type="protein sequence ID" value="KAF9785814.1"/>
    <property type="molecule type" value="Genomic_DNA"/>
</dbReference>
<accession>A0A9P6L7B1</accession>
<sequence length="324" mass="35663">MSSVHPPSNASAINSDASTFAEGIGFPSGFVRTEAMRMLQREQEKAVAVLETSPLLSYLFFTYVISAKAAPDSPVSDQSEELSALKLRSEKLESELAATQVALAEAHTMVESLREEIQKVKVDMAEDRLRHAADIEEREGENGDLRREAQKYKSEGEALQKITANQQLEMVRAKQQSTAEKALLQTRLDELQRRFNDVSRRQEEGATPTIGPLTESTTSRTPQSPESPSTPLWRPEYTPQRPAWGEPPTVQQLFSPDVRPSEPSTSQIPALPGDAQTPDPSSPLRLSKSQKLRAKRAAKKLALQAAEEEAASLATRTEVLTEAS</sequence>
<evidence type="ECO:0000313" key="2">
    <source>
        <dbReference type="EMBL" id="KAF9785814.1"/>
    </source>
</evidence>
<gene>
    <name evidence="2" type="ORF">BJ322DRAFT_742099</name>
</gene>
<proteinExistence type="predicted"/>
<dbReference type="AlphaFoldDB" id="A0A9P6L7B1"/>
<keyword evidence="3" id="KW-1185">Reference proteome</keyword>
<comment type="caution">
    <text evidence="2">The sequence shown here is derived from an EMBL/GenBank/DDBJ whole genome shotgun (WGS) entry which is preliminary data.</text>
</comment>